<evidence type="ECO:0000256" key="8">
    <source>
        <dbReference type="ARBA" id="ARBA00023288"/>
    </source>
</evidence>
<dbReference type="InterPro" id="IPR025932">
    <property type="entry name" value="Trypano_VSG_B_N_dom"/>
</dbReference>
<evidence type="ECO:0000256" key="1">
    <source>
        <dbReference type="ARBA" id="ARBA00002523"/>
    </source>
</evidence>
<dbReference type="EMBL" id="KC612828">
    <property type="protein sequence ID" value="AGH60259.1"/>
    <property type="molecule type" value="Genomic_DNA"/>
</dbReference>
<organism evidence="13">
    <name type="scientific">Trypanosoma brucei</name>
    <dbReference type="NCBI Taxonomy" id="5691"/>
    <lineage>
        <taxon>Eukaryota</taxon>
        <taxon>Discoba</taxon>
        <taxon>Euglenozoa</taxon>
        <taxon>Kinetoplastea</taxon>
        <taxon>Metakinetoplastina</taxon>
        <taxon>Trypanosomatida</taxon>
        <taxon>Trypanosomatidae</taxon>
        <taxon>Trypanosoma</taxon>
    </lineage>
</organism>
<feature type="region of interest" description="Disordered" evidence="10">
    <location>
        <begin position="376"/>
        <end position="398"/>
    </location>
</feature>
<evidence type="ECO:0000256" key="5">
    <source>
        <dbReference type="ARBA" id="ARBA00022729"/>
    </source>
</evidence>
<dbReference type="GO" id="GO:0098552">
    <property type="term" value="C:side of membrane"/>
    <property type="evidence" value="ECO:0007669"/>
    <property type="project" value="UniProtKB-KW"/>
</dbReference>
<feature type="coiled-coil region" evidence="9">
    <location>
        <begin position="341"/>
        <end position="371"/>
    </location>
</feature>
<dbReference type="Pfam" id="PF13206">
    <property type="entry name" value="VSG_B"/>
    <property type="match status" value="1"/>
</dbReference>
<keyword evidence="8" id="KW-0449">Lipoprotein</keyword>
<evidence type="ECO:0000313" key="13">
    <source>
        <dbReference type="EMBL" id="AGH60259.1"/>
    </source>
</evidence>
<evidence type="ECO:0000256" key="10">
    <source>
        <dbReference type="SAM" id="MobiDB-lite"/>
    </source>
</evidence>
<keyword evidence="6" id="KW-0472">Membrane</keyword>
<dbReference type="VEuPathDB" id="TriTrypDB:Tb927.5.5210"/>
<reference evidence="13" key="2">
    <citation type="journal article" date="2014" name="Mol. Biochem. Parasitol.">
        <title>Capturing the variant surface glycoprotein repertoire (the VSGnome) of Trypanosoma brucei Lister 427.</title>
        <authorList>
            <person name="Cross G.A."/>
            <person name="Kim H.S."/>
            <person name="Wickstead B."/>
        </authorList>
    </citation>
    <scope>NUCLEOTIDE SEQUENCE</scope>
    <source>
        <strain evidence="13">Lister 427</strain>
    </source>
</reference>
<comment type="subcellular location">
    <subcellularLocation>
        <location evidence="2">Cell membrane</location>
        <topology evidence="2">Lipid-anchor</topology>
        <topology evidence="2">GPI-anchor</topology>
    </subcellularLocation>
</comment>
<dbReference type="AlphaFoldDB" id="M4SW57"/>
<evidence type="ECO:0000256" key="3">
    <source>
        <dbReference type="ARBA" id="ARBA00022475"/>
    </source>
</evidence>
<dbReference type="GO" id="GO:0005886">
    <property type="term" value="C:plasma membrane"/>
    <property type="evidence" value="ECO:0007669"/>
    <property type="project" value="UniProtKB-SubCell"/>
</dbReference>
<keyword evidence="3" id="KW-1003">Cell membrane</keyword>
<name>M4SW57_9TRYP</name>
<proteinExistence type="predicted"/>
<comment type="function">
    <text evidence="1">VSG forms a coat on the surface of the parasite. The trypanosome evades the immune response of the host by expressing a series of antigenically distinct VSGs from an estimated 1000 VSG genes.</text>
</comment>
<evidence type="ECO:0000256" key="11">
    <source>
        <dbReference type="SAM" id="SignalP"/>
    </source>
</evidence>
<feature type="chain" id="PRO_5004057682" evidence="11">
    <location>
        <begin position="24"/>
        <end position="431"/>
    </location>
</feature>
<reference evidence="13" key="1">
    <citation type="submission" date="2013-02" db="EMBL/GenBank/DDBJ databases">
        <authorList>
            <person name="Cross G.A.M."/>
            <person name="Kim H.-S."/>
            <person name="Wickstead B."/>
        </authorList>
    </citation>
    <scope>NUCLEOTIDE SEQUENCE</scope>
    <source>
        <strain evidence="13">Lister 427</strain>
    </source>
</reference>
<keyword evidence="4" id="KW-0336">GPI-anchor</keyword>
<feature type="signal peptide" evidence="11">
    <location>
        <begin position="1"/>
        <end position="23"/>
    </location>
</feature>
<dbReference type="VEuPathDB" id="TriTrypDB:Tb1125.5.5210"/>
<evidence type="ECO:0000256" key="4">
    <source>
        <dbReference type="ARBA" id="ARBA00022622"/>
    </source>
</evidence>
<feature type="compositionally biased region" description="Polar residues" evidence="10">
    <location>
        <begin position="380"/>
        <end position="398"/>
    </location>
</feature>
<evidence type="ECO:0000256" key="7">
    <source>
        <dbReference type="ARBA" id="ARBA00023180"/>
    </source>
</evidence>
<keyword evidence="7" id="KW-0325">Glycoprotein</keyword>
<protein>
    <submittedName>
        <fullName evidence="13">Variant surface glycoprotein 1326</fullName>
    </submittedName>
</protein>
<feature type="domain" description="Trypanosome variant surface glycoprotein B-type N-terminal" evidence="12">
    <location>
        <begin position="17"/>
        <end position="366"/>
    </location>
</feature>
<evidence type="ECO:0000256" key="2">
    <source>
        <dbReference type="ARBA" id="ARBA00004609"/>
    </source>
</evidence>
<keyword evidence="9" id="KW-0175">Coiled coil</keyword>
<dbReference type="VEuPathDB" id="TriTrypDB:Tb427_000537700"/>
<evidence type="ECO:0000259" key="12">
    <source>
        <dbReference type="Pfam" id="PF13206"/>
    </source>
</evidence>
<accession>M4SW57</accession>
<keyword evidence="5 11" id="KW-0732">Signal</keyword>
<sequence length="431" mass="45743">MTAFKCCMLFLSLGLAVNTGTEAAINGGESSTDFAALCAMINLADREITVAEVPTAIDSIAQTIAAINMPLAGSALEDRVDETKAINQLEEPAATKAKGLEEHWNFLQKGRAALKAEDRTKYSVWKADPKQENRRQAAALLAKEAATLFAEATRQRQLLTAAPINDALKTALYGESKQPSGVKAATATRENECGPTGGAGGAAAGASLMLDALCVCGKHSSEGSGEKNCGKDWASAPYNTAWTPNEDSTALVTGIINKCHLKTKPKTITRAAVEAATNSFMLRLGEPRGDNKNLCLMLGAINVAGETGYTRQHNGGAGPCLQYKPAYFTGEEASLPWLVQLNAAVSKLEAANAANRRLKEIDGQLKTLNTSLTSLLHTTGPRSATPLATSDSSHNPKQCDTYTSNQTCTANNCKWEGTEETKEECKPKDEE</sequence>
<evidence type="ECO:0000256" key="6">
    <source>
        <dbReference type="ARBA" id="ARBA00023136"/>
    </source>
</evidence>
<evidence type="ECO:0000256" key="9">
    <source>
        <dbReference type="SAM" id="Coils"/>
    </source>
</evidence>